<dbReference type="InterPro" id="IPR029045">
    <property type="entry name" value="ClpP/crotonase-like_dom_sf"/>
</dbReference>
<dbReference type="Gene3D" id="3.90.226.10">
    <property type="entry name" value="2-enoyl-CoA Hydratase, Chain A, domain 1"/>
    <property type="match status" value="1"/>
</dbReference>
<dbReference type="SUPFAM" id="SSF52096">
    <property type="entry name" value="ClpP/crotonase"/>
    <property type="match status" value="1"/>
</dbReference>
<dbReference type="RefSeq" id="WP_117298378.1">
    <property type="nucleotide sequence ID" value="NZ_QVQT02000002.1"/>
</dbReference>
<gene>
    <name evidence="3" type="ORF">D0Y96_05725</name>
</gene>
<accession>A0A372IRW8</accession>
<keyword evidence="4" id="KW-1185">Reference proteome</keyword>
<dbReference type="OrthoDB" id="113904at2"/>
<dbReference type="GO" id="GO:0006508">
    <property type="term" value="P:proteolysis"/>
    <property type="evidence" value="ECO:0007669"/>
    <property type="project" value="InterPro"/>
</dbReference>
<reference evidence="3 4" key="1">
    <citation type="submission" date="2018-08" db="EMBL/GenBank/DDBJ databases">
        <title>Acidipila sp. 4G-K13, an acidobacterium isolated from forest soil.</title>
        <authorList>
            <person name="Gao Z.-H."/>
            <person name="Qiu L.-H."/>
        </authorList>
    </citation>
    <scope>NUCLEOTIDE SEQUENCE [LARGE SCALE GENOMIC DNA]</scope>
    <source>
        <strain evidence="3 4">4G-K13</strain>
    </source>
</reference>
<proteinExistence type="predicted"/>
<dbReference type="Proteomes" id="UP000264702">
    <property type="component" value="Unassembled WGS sequence"/>
</dbReference>
<evidence type="ECO:0000313" key="4">
    <source>
        <dbReference type="Proteomes" id="UP000264702"/>
    </source>
</evidence>
<dbReference type="EMBL" id="QVQT01000002">
    <property type="protein sequence ID" value="RFU17628.1"/>
    <property type="molecule type" value="Genomic_DNA"/>
</dbReference>
<dbReference type="CDD" id="cd07563">
    <property type="entry name" value="Peptidase_S41_IRBP"/>
    <property type="match status" value="1"/>
</dbReference>
<dbReference type="AlphaFoldDB" id="A0A372IRW8"/>
<dbReference type="GO" id="GO:0008236">
    <property type="term" value="F:serine-type peptidase activity"/>
    <property type="evidence" value="ECO:0007669"/>
    <property type="project" value="InterPro"/>
</dbReference>
<evidence type="ECO:0000313" key="3">
    <source>
        <dbReference type="EMBL" id="RFU17628.1"/>
    </source>
</evidence>
<feature type="compositionally biased region" description="Polar residues" evidence="1">
    <location>
        <begin position="168"/>
        <end position="188"/>
    </location>
</feature>
<dbReference type="Pfam" id="PF03572">
    <property type="entry name" value="Peptidase_S41"/>
    <property type="match status" value="1"/>
</dbReference>
<name>A0A372IRW8_9BACT</name>
<dbReference type="PANTHER" id="PTHR11261">
    <property type="entry name" value="INTERPHOTORECEPTOR RETINOID-BINDING PROTEIN"/>
    <property type="match status" value="1"/>
</dbReference>
<dbReference type="PANTHER" id="PTHR11261:SF3">
    <property type="entry name" value="RETINOL-BINDING PROTEIN 3"/>
    <property type="match status" value="1"/>
</dbReference>
<dbReference type="InterPro" id="IPR005151">
    <property type="entry name" value="Tail-specific_protease"/>
</dbReference>
<sequence>MSENIYILLLHLYPSQFRRAYGDEAIQLFRDRFRDEQGFAAKVRLWSDLLADLAVSLPREHGYAHPSPTGAHTQQRLAGVPCFDVLESSIPRPEALLFGAVLSVVAVAALSISMSWSAGNGSMRGTALRDTAPAAMKASAFESLDAWSAKKWVGASSAFPGGASSSGQPTGQNAGGQTAVPANSNTTLDAGERQRVIDRAGADLKKYYFDHGVAEKTAEALLTHEKNGDDDAATHGASFAALLTAQMRDASADMHLVVEYSQNPLPSGPPVQTAEGMARFRSAMLQQHCMIRKTEILPHDIGYLKLDFFPDDSVCGNEVREAMASLNHADAIIFDLRDNSGGFPDTVSLVASYLFDHPVYMYGPRGAPTVESWTHSPVAGNNLANKPVYVLTSGTTWSGAEQFSYDLKMLKRATLVGETTRGGTHAGVFHRIDDHFGMGIPEERPINPYGKTDWEGVGVTSDVKVKAADALETAVRLAVAKLQLKQR</sequence>
<feature type="region of interest" description="Disordered" evidence="1">
    <location>
        <begin position="159"/>
        <end position="194"/>
    </location>
</feature>
<comment type="caution">
    <text evidence="3">The sequence shown here is derived from an EMBL/GenBank/DDBJ whole genome shotgun (WGS) entry which is preliminary data.</text>
</comment>
<organism evidence="3 4">
    <name type="scientific">Paracidobacterium acidisoli</name>
    <dbReference type="NCBI Taxonomy" id="2303751"/>
    <lineage>
        <taxon>Bacteria</taxon>
        <taxon>Pseudomonadati</taxon>
        <taxon>Acidobacteriota</taxon>
        <taxon>Terriglobia</taxon>
        <taxon>Terriglobales</taxon>
        <taxon>Acidobacteriaceae</taxon>
        <taxon>Paracidobacterium</taxon>
    </lineage>
</organism>
<evidence type="ECO:0000256" key="1">
    <source>
        <dbReference type="SAM" id="MobiDB-lite"/>
    </source>
</evidence>
<feature type="domain" description="Tail specific protease" evidence="2">
    <location>
        <begin position="278"/>
        <end position="466"/>
    </location>
</feature>
<evidence type="ECO:0000259" key="2">
    <source>
        <dbReference type="SMART" id="SM00245"/>
    </source>
</evidence>
<dbReference type="Gene3D" id="3.30.750.44">
    <property type="match status" value="1"/>
</dbReference>
<dbReference type="SMART" id="SM00245">
    <property type="entry name" value="TSPc"/>
    <property type="match status" value="1"/>
</dbReference>
<protein>
    <recommendedName>
        <fullName evidence="2">Tail specific protease domain-containing protein</fullName>
    </recommendedName>
</protein>